<dbReference type="Proteomes" id="UP001432027">
    <property type="component" value="Unassembled WGS sequence"/>
</dbReference>
<accession>A0AAV5TBP4</accession>
<name>A0AAV5TBP4_9BILA</name>
<keyword evidence="2" id="KW-1185">Reference proteome</keyword>
<gene>
    <name evidence="1" type="ORF">PENTCL1PPCAC_14522</name>
</gene>
<sequence>MTMQSAMYMPETNLVQNGMYKSVNMDVAPSAQLSGFDLPLDDIATLRFFFNLGVHQSRVVLRSQKTHDVTIRSPPASLPAVPVVPAGLNLQLQAIQAWLQLQLQR</sequence>
<reference evidence="1" key="1">
    <citation type="submission" date="2023-10" db="EMBL/GenBank/DDBJ databases">
        <title>Genome assembly of Pristionchus species.</title>
        <authorList>
            <person name="Yoshida K."/>
            <person name="Sommer R.J."/>
        </authorList>
    </citation>
    <scope>NUCLEOTIDE SEQUENCE</scope>
    <source>
        <strain evidence="1">RS0144</strain>
    </source>
</reference>
<comment type="caution">
    <text evidence="1">The sequence shown here is derived from an EMBL/GenBank/DDBJ whole genome shotgun (WGS) entry which is preliminary data.</text>
</comment>
<dbReference type="AlphaFoldDB" id="A0AAV5TBP4"/>
<evidence type="ECO:0000313" key="2">
    <source>
        <dbReference type="Proteomes" id="UP001432027"/>
    </source>
</evidence>
<feature type="non-terminal residue" evidence="1">
    <location>
        <position position="105"/>
    </location>
</feature>
<proteinExistence type="predicted"/>
<organism evidence="1 2">
    <name type="scientific">Pristionchus entomophagus</name>
    <dbReference type="NCBI Taxonomy" id="358040"/>
    <lineage>
        <taxon>Eukaryota</taxon>
        <taxon>Metazoa</taxon>
        <taxon>Ecdysozoa</taxon>
        <taxon>Nematoda</taxon>
        <taxon>Chromadorea</taxon>
        <taxon>Rhabditida</taxon>
        <taxon>Rhabditina</taxon>
        <taxon>Diplogasteromorpha</taxon>
        <taxon>Diplogasteroidea</taxon>
        <taxon>Neodiplogasteridae</taxon>
        <taxon>Pristionchus</taxon>
    </lineage>
</organism>
<protein>
    <submittedName>
        <fullName evidence="1">Uncharacterized protein</fullName>
    </submittedName>
</protein>
<dbReference type="EMBL" id="BTSX01000004">
    <property type="protein sequence ID" value="GMS92347.1"/>
    <property type="molecule type" value="Genomic_DNA"/>
</dbReference>
<evidence type="ECO:0000313" key="1">
    <source>
        <dbReference type="EMBL" id="GMS92347.1"/>
    </source>
</evidence>